<dbReference type="EMBL" id="APQK01000002">
    <property type="protein sequence ID" value="ENW08243.1"/>
    <property type="molecule type" value="Genomic_DNA"/>
</dbReference>
<name>N9ECS2_9GAMM</name>
<comment type="caution">
    <text evidence="1">The sequence shown here is derived from an EMBL/GenBank/DDBJ whole genome shotgun (WGS) entry which is preliminary data.</text>
</comment>
<evidence type="ECO:0000313" key="2">
    <source>
        <dbReference type="Proteomes" id="UP000018417"/>
    </source>
</evidence>
<dbReference type="Proteomes" id="UP000018417">
    <property type="component" value="Unassembled WGS sequence"/>
</dbReference>
<dbReference type="AlphaFoldDB" id="N9ECS2"/>
<protein>
    <submittedName>
        <fullName evidence="1">Uncharacterized protein</fullName>
    </submittedName>
</protein>
<sequence>MNNIKIKVKDQFESEKIAIAKIKELSDQEVPLFKRIEQIEVEGDILLPNIDLLYENPKDGCIYRYVETVDPI</sequence>
<reference evidence="1 2" key="1">
    <citation type="submission" date="2013-02" db="EMBL/GenBank/DDBJ databases">
        <title>The Genome Sequence of Acinetobacter beijerinckii ANC 3835.</title>
        <authorList>
            <consortium name="The Broad Institute Genome Sequencing Platform"/>
            <consortium name="The Broad Institute Genome Sequencing Center for Infectious Disease"/>
            <person name="Cerqueira G."/>
            <person name="Feldgarden M."/>
            <person name="Courvalin P."/>
            <person name="Perichon B."/>
            <person name="Grillot-Courvalin C."/>
            <person name="Clermont D."/>
            <person name="Rocha E."/>
            <person name="Yoon E.-J."/>
            <person name="Nemec A."/>
            <person name="Walker B."/>
            <person name="Young S.K."/>
            <person name="Zeng Q."/>
            <person name="Gargeya S."/>
            <person name="Fitzgerald M."/>
            <person name="Haas B."/>
            <person name="Abouelleil A."/>
            <person name="Alvarado L."/>
            <person name="Arachchi H.M."/>
            <person name="Berlin A.M."/>
            <person name="Chapman S.B."/>
            <person name="Dewar J."/>
            <person name="Goldberg J."/>
            <person name="Griggs A."/>
            <person name="Gujja S."/>
            <person name="Hansen M."/>
            <person name="Howarth C."/>
            <person name="Imamovic A."/>
            <person name="Larimer J."/>
            <person name="McCowan C."/>
            <person name="Murphy C."/>
            <person name="Neiman D."/>
            <person name="Pearson M."/>
            <person name="Priest M."/>
            <person name="Roberts A."/>
            <person name="Saif S."/>
            <person name="Shea T."/>
            <person name="Sisk P."/>
            <person name="Sykes S."/>
            <person name="Wortman J."/>
            <person name="Nusbaum C."/>
            <person name="Birren B."/>
        </authorList>
    </citation>
    <scope>NUCLEOTIDE SEQUENCE [LARGE SCALE GENOMIC DNA]</scope>
    <source>
        <strain evidence="1 2">ANC 3835</strain>
    </source>
</reference>
<proteinExistence type="predicted"/>
<dbReference type="RefSeq" id="WP_005051582.1">
    <property type="nucleotide sequence ID" value="NZ_KB849757.1"/>
</dbReference>
<accession>N9ECS2</accession>
<gene>
    <name evidence="1" type="ORF">F934_00418</name>
</gene>
<organism evidence="1 2">
    <name type="scientific">Acinetobacter beijerinckii ANC 3835</name>
    <dbReference type="NCBI Taxonomy" id="1217649"/>
    <lineage>
        <taxon>Bacteria</taxon>
        <taxon>Pseudomonadati</taxon>
        <taxon>Pseudomonadota</taxon>
        <taxon>Gammaproteobacteria</taxon>
        <taxon>Moraxellales</taxon>
        <taxon>Moraxellaceae</taxon>
        <taxon>Acinetobacter</taxon>
    </lineage>
</organism>
<dbReference type="HOGENOM" id="CLU_187368_0_0_6"/>
<dbReference type="PATRIC" id="fig|1217649.3.peg.398"/>
<dbReference type="OrthoDB" id="6694422at2"/>
<evidence type="ECO:0000313" key="1">
    <source>
        <dbReference type="EMBL" id="ENW08243.1"/>
    </source>
</evidence>